<dbReference type="Gene3D" id="1.10.287.110">
    <property type="entry name" value="DnaJ domain"/>
    <property type="match status" value="1"/>
</dbReference>
<accession>S9V0D3</accession>
<dbReference type="OrthoDB" id="10250354at2759"/>
<sequence length="424" mass="46862">MTEAVAIANDVIQANGSPFATLSLAPQLPPVTPQTPLAEARRNYMRLAALIHPDKLGSAFARSTEAFQCLVRAFECFANPKERAKAAAELQRAQKVASPKKAETKTEKRKAPREAKLTKEKKAVQPKAPKAKRAAREASSSAAEDEEESDLSTVASESEEDDAAHADLADRLAERPPAVSTSRTPIGDARLGGVYVQTNVGCPQCRSKWDPDSRQQYSLFMGEWGKKIHCQTCLFRFGSATALHSCPHCTCPFDYDASLYDTTIICKRCKATIGFPYAPVSQMAIDQVRHDEWQEERARAERDEREQRLRARHGGVSADEEKTEMLIGQCMVDEQCPLCHRRVKSKHRLHVVDCLKGTPAPAAGDEAVKETRKRPRTIIGATKLAAPAPARAKRVPAPRLRKAAPAKKKAQRKRKRSYSDSDSR</sequence>
<name>S9V0D3_9TRYP</name>
<dbReference type="EMBL" id="ATMH01001566">
    <property type="protein sequence ID" value="EPY34474.1"/>
    <property type="molecule type" value="Genomic_DNA"/>
</dbReference>
<dbReference type="InterPro" id="IPR001623">
    <property type="entry name" value="DnaJ_domain"/>
</dbReference>
<proteinExistence type="predicted"/>
<gene>
    <name evidence="3" type="ORF">STCU_01566</name>
</gene>
<reference evidence="3 4" key="1">
    <citation type="journal article" date="2013" name="PLoS ONE">
        <title>Predicting the Proteins of Angomonas deanei, Strigomonas culicis and Their Respective Endosymbionts Reveals New Aspects of the Trypanosomatidae Family.</title>
        <authorList>
            <person name="Motta M.C."/>
            <person name="Martins A.C."/>
            <person name="de Souza S.S."/>
            <person name="Catta-Preta C.M."/>
            <person name="Silva R."/>
            <person name="Klein C.C."/>
            <person name="de Almeida L.G."/>
            <person name="de Lima Cunha O."/>
            <person name="Ciapina L.P."/>
            <person name="Brocchi M."/>
            <person name="Colabardini A.C."/>
            <person name="de Araujo Lima B."/>
            <person name="Machado C.R."/>
            <person name="de Almeida Soares C.M."/>
            <person name="Probst C.M."/>
            <person name="de Menezes C.B."/>
            <person name="Thompson C.E."/>
            <person name="Bartholomeu D.C."/>
            <person name="Gradia D.F."/>
            <person name="Pavoni D.P."/>
            <person name="Grisard E.C."/>
            <person name="Fantinatti-Garboggini F."/>
            <person name="Marchini F.K."/>
            <person name="Rodrigues-Luiz G.F."/>
            <person name="Wagner G."/>
            <person name="Goldman G.H."/>
            <person name="Fietto J.L."/>
            <person name="Elias M.C."/>
            <person name="Goldman M.H."/>
            <person name="Sagot M.F."/>
            <person name="Pereira M."/>
            <person name="Stoco P.H."/>
            <person name="de Mendonca-Neto R.P."/>
            <person name="Teixeira S.M."/>
            <person name="Maciel T.E."/>
            <person name="de Oliveira Mendes T.A."/>
            <person name="Urmenyi T.P."/>
            <person name="de Souza W."/>
            <person name="Schenkman S."/>
            <person name="de Vasconcelos A.T."/>
        </authorList>
    </citation>
    <scope>NUCLEOTIDE SEQUENCE [LARGE SCALE GENOMIC DNA]</scope>
</reference>
<feature type="region of interest" description="Disordered" evidence="1">
    <location>
        <begin position="90"/>
        <end position="164"/>
    </location>
</feature>
<feature type="compositionally biased region" description="Basic residues" evidence="1">
    <location>
        <begin position="391"/>
        <end position="416"/>
    </location>
</feature>
<feature type="compositionally biased region" description="Basic and acidic residues" evidence="1">
    <location>
        <begin position="112"/>
        <end position="123"/>
    </location>
</feature>
<dbReference type="CDD" id="cd06257">
    <property type="entry name" value="DnaJ"/>
    <property type="match status" value="1"/>
</dbReference>
<dbReference type="Proteomes" id="UP000015354">
    <property type="component" value="Unassembled WGS sequence"/>
</dbReference>
<evidence type="ECO:0000313" key="4">
    <source>
        <dbReference type="Proteomes" id="UP000015354"/>
    </source>
</evidence>
<protein>
    <recommendedName>
        <fullName evidence="2">J domain-containing protein</fullName>
    </recommendedName>
</protein>
<evidence type="ECO:0000313" key="3">
    <source>
        <dbReference type="EMBL" id="EPY34474.1"/>
    </source>
</evidence>
<comment type="caution">
    <text evidence="3">The sequence shown here is derived from an EMBL/GenBank/DDBJ whole genome shotgun (WGS) entry which is preliminary data.</text>
</comment>
<keyword evidence="4" id="KW-1185">Reference proteome</keyword>
<evidence type="ECO:0000256" key="1">
    <source>
        <dbReference type="SAM" id="MobiDB-lite"/>
    </source>
</evidence>
<dbReference type="AlphaFoldDB" id="S9V0D3"/>
<dbReference type="SUPFAM" id="SSF46565">
    <property type="entry name" value="Chaperone J-domain"/>
    <property type="match status" value="1"/>
</dbReference>
<feature type="region of interest" description="Disordered" evidence="1">
    <location>
        <begin position="379"/>
        <end position="424"/>
    </location>
</feature>
<dbReference type="PROSITE" id="PS50076">
    <property type="entry name" value="DNAJ_2"/>
    <property type="match status" value="1"/>
</dbReference>
<dbReference type="InterPro" id="IPR036869">
    <property type="entry name" value="J_dom_sf"/>
</dbReference>
<organism evidence="3 4">
    <name type="scientific">Strigomonas culicis</name>
    <dbReference type="NCBI Taxonomy" id="28005"/>
    <lineage>
        <taxon>Eukaryota</taxon>
        <taxon>Discoba</taxon>
        <taxon>Euglenozoa</taxon>
        <taxon>Kinetoplastea</taxon>
        <taxon>Metakinetoplastina</taxon>
        <taxon>Trypanosomatida</taxon>
        <taxon>Trypanosomatidae</taxon>
        <taxon>Strigomonadinae</taxon>
        <taxon>Strigomonas</taxon>
    </lineage>
</organism>
<evidence type="ECO:0000259" key="2">
    <source>
        <dbReference type="PROSITE" id="PS50076"/>
    </source>
</evidence>
<feature type="domain" description="J" evidence="2">
    <location>
        <begin position="17"/>
        <end position="82"/>
    </location>
</feature>